<feature type="transmembrane region" description="Helical" evidence="6">
    <location>
        <begin position="63"/>
        <end position="80"/>
    </location>
</feature>
<name>A0A0P1B687_PLAHL</name>
<keyword evidence="5 6" id="KW-0472">Membrane</keyword>
<evidence type="ECO:0000256" key="1">
    <source>
        <dbReference type="ARBA" id="ARBA00004141"/>
    </source>
</evidence>
<feature type="transmembrane region" description="Helical" evidence="6">
    <location>
        <begin position="112"/>
        <end position="135"/>
    </location>
</feature>
<dbReference type="GO" id="GO:0016020">
    <property type="term" value="C:membrane"/>
    <property type="evidence" value="ECO:0007669"/>
    <property type="project" value="UniProtKB-SubCell"/>
</dbReference>
<proteinExistence type="predicted"/>
<evidence type="ECO:0000256" key="5">
    <source>
        <dbReference type="ARBA" id="ARBA00023136"/>
    </source>
</evidence>
<dbReference type="RefSeq" id="XP_024586298.1">
    <property type="nucleotide sequence ID" value="XM_024721172.1"/>
</dbReference>
<dbReference type="SUPFAM" id="SSF103473">
    <property type="entry name" value="MFS general substrate transporter"/>
    <property type="match status" value="1"/>
</dbReference>
<evidence type="ECO:0000313" key="9">
    <source>
        <dbReference type="Proteomes" id="UP000054928"/>
    </source>
</evidence>
<accession>A0A0P1B687</accession>
<organism evidence="8 9">
    <name type="scientific">Plasmopara halstedii</name>
    <name type="common">Downy mildew of sunflower</name>
    <dbReference type="NCBI Taxonomy" id="4781"/>
    <lineage>
        <taxon>Eukaryota</taxon>
        <taxon>Sar</taxon>
        <taxon>Stramenopiles</taxon>
        <taxon>Oomycota</taxon>
        <taxon>Peronosporomycetes</taxon>
        <taxon>Peronosporales</taxon>
        <taxon>Peronosporaceae</taxon>
        <taxon>Plasmopara</taxon>
    </lineage>
</organism>
<keyword evidence="3 6" id="KW-0812">Transmembrane</keyword>
<keyword evidence="2" id="KW-0813">Transport</keyword>
<comment type="subcellular location">
    <subcellularLocation>
        <location evidence="1">Membrane</location>
        <topology evidence="1">Multi-pass membrane protein</topology>
    </subcellularLocation>
</comment>
<evidence type="ECO:0000313" key="8">
    <source>
        <dbReference type="EMBL" id="CEG49929.1"/>
    </source>
</evidence>
<dbReference type="InterPro" id="IPR020846">
    <property type="entry name" value="MFS_dom"/>
</dbReference>
<feature type="transmembrane region" description="Helical" evidence="6">
    <location>
        <begin position="319"/>
        <end position="337"/>
    </location>
</feature>
<dbReference type="AlphaFoldDB" id="A0A0P1B687"/>
<keyword evidence="9" id="KW-1185">Reference proteome</keyword>
<feature type="transmembrane region" description="Helical" evidence="6">
    <location>
        <begin position="288"/>
        <end position="312"/>
    </location>
</feature>
<evidence type="ECO:0000256" key="6">
    <source>
        <dbReference type="SAM" id="Phobius"/>
    </source>
</evidence>
<reference evidence="9" key="1">
    <citation type="submission" date="2014-09" db="EMBL/GenBank/DDBJ databases">
        <authorList>
            <person name="Sharma Rahul"/>
            <person name="Thines Marco"/>
        </authorList>
    </citation>
    <scope>NUCLEOTIDE SEQUENCE [LARGE SCALE GENOMIC DNA]</scope>
</reference>
<dbReference type="InterPro" id="IPR036259">
    <property type="entry name" value="MFS_trans_sf"/>
</dbReference>
<feature type="transmembrane region" description="Helical" evidence="6">
    <location>
        <begin position="87"/>
        <end position="106"/>
    </location>
</feature>
<dbReference type="OrthoDB" id="4139357at2759"/>
<dbReference type="InterPro" id="IPR005828">
    <property type="entry name" value="MFS_sugar_transport-like"/>
</dbReference>
<dbReference type="Pfam" id="PF00083">
    <property type="entry name" value="Sugar_tr"/>
    <property type="match status" value="1"/>
</dbReference>
<feature type="transmembrane region" description="Helical" evidence="6">
    <location>
        <begin position="20"/>
        <end position="43"/>
    </location>
</feature>
<evidence type="ECO:0000256" key="4">
    <source>
        <dbReference type="ARBA" id="ARBA00022989"/>
    </source>
</evidence>
<feature type="transmembrane region" description="Helical" evidence="6">
    <location>
        <begin position="147"/>
        <end position="169"/>
    </location>
</feature>
<evidence type="ECO:0000259" key="7">
    <source>
        <dbReference type="PROSITE" id="PS50850"/>
    </source>
</evidence>
<sequence length="457" mass="50508">MRCTDVRLDSLEPRLSGFYLKLLLFTGVSWAIQAAELVLLFFTRVLVTQDIKIGTPVLEMFEVSILVGSAFGGLIFGQIADKLGRRVALITSMVFSSAGFAILAYANVSDILLLGRVIIGLGFGGQLVSTFLLVFELTPSSMTSRMIAFINAFTGLGGLLGLALAYVVAPKLQWRSTYFGTSGLVLYTFVLHFMVPESPRWLASVGRTDEACAIVEKMEQSCGQVEALQSTSVQDFPALETKLSRIQELQRLNSTLILGIMWITMTVSTYILGIYIPTLISLNGYNMFASWTTTSLLEIAQVVGSITGATVLDTYGPSRCFVIFAILAATLSIWLSYMPWSCIVVIFFSFFVTAFLSVCWSCVLLYTPLHMKVMYRGRGMGYAIGVSRLAAVGGQFIYPYMFNTWMLSVSMICWIFGGLLIVVAVLIHIVSHINYHPLSQEDDAISLTEREEIWRTN</sequence>
<evidence type="ECO:0000256" key="3">
    <source>
        <dbReference type="ARBA" id="ARBA00022692"/>
    </source>
</evidence>
<feature type="transmembrane region" description="Helical" evidence="6">
    <location>
        <begin position="255"/>
        <end position="276"/>
    </location>
</feature>
<dbReference type="PANTHER" id="PTHR23511">
    <property type="entry name" value="SYNAPTIC VESICLE GLYCOPROTEIN 2"/>
    <property type="match status" value="1"/>
</dbReference>
<dbReference type="GeneID" id="36402720"/>
<dbReference type="OMA" id="TWRNYTL"/>
<dbReference type="PROSITE" id="PS50850">
    <property type="entry name" value="MFS"/>
    <property type="match status" value="1"/>
</dbReference>
<evidence type="ECO:0000256" key="2">
    <source>
        <dbReference type="ARBA" id="ARBA00022448"/>
    </source>
</evidence>
<feature type="transmembrane region" description="Helical" evidence="6">
    <location>
        <begin position="404"/>
        <end position="430"/>
    </location>
</feature>
<dbReference type="Proteomes" id="UP000054928">
    <property type="component" value="Unassembled WGS sequence"/>
</dbReference>
<feature type="domain" description="Major facilitator superfamily (MFS) profile" evidence="7">
    <location>
        <begin position="22"/>
        <end position="435"/>
    </location>
</feature>
<feature type="transmembrane region" description="Helical" evidence="6">
    <location>
        <begin position="343"/>
        <end position="367"/>
    </location>
</feature>
<dbReference type="PANTHER" id="PTHR23511:SF5">
    <property type="entry name" value="MAJOR FACILITATOR-TYPE TRANSPORTER HXNZ-RELATED"/>
    <property type="match status" value="1"/>
</dbReference>
<dbReference type="STRING" id="4781.A0A0P1B687"/>
<feature type="transmembrane region" description="Helical" evidence="6">
    <location>
        <begin position="175"/>
        <end position="195"/>
    </location>
</feature>
<protein>
    <submittedName>
        <fullName evidence="8">Predicted transporter (Major facilitator superfamily)</fullName>
    </submittedName>
</protein>
<keyword evidence="4 6" id="KW-1133">Transmembrane helix</keyword>
<dbReference type="GO" id="GO:0022857">
    <property type="term" value="F:transmembrane transporter activity"/>
    <property type="evidence" value="ECO:0007669"/>
    <property type="project" value="InterPro"/>
</dbReference>
<feature type="transmembrane region" description="Helical" evidence="6">
    <location>
        <begin position="379"/>
        <end position="398"/>
    </location>
</feature>
<dbReference type="EMBL" id="CCYD01003101">
    <property type="protein sequence ID" value="CEG49929.1"/>
    <property type="molecule type" value="Genomic_DNA"/>
</dbReference>
<dbReference type="Gene3D" id="1.20.1250.20">
    <property type="entry name" value="MFS general substrate transporter like domains"/>
    <property type="match status" value="1"/>
</dbReference>